<dbReference type="AlphaFoldDB" id="A0A0M0G0P7"/>
<evidence type="ECO:0000313" key="3">
    <source>
        <dbReference type="Proteomes" id="UP000037405"/>
    </source>
</evidence>
<reference evidence="3" key="1">
    <citation type="submission" date="2015-07" db="EMBL/GenBank/DDBJ databases">
        <title>Fjat-14235 jcm11544.</title>
        <authorList>
            <person name="Liu B."/>
            <person name="Wang J."/>
            <person name="Zhu Y."/>
            <person name="Liu G."/>
            <person name="Chen Q."/>
            <person name="Chen Z."/>
            <person name="Lan J."/>
            <person name="Che J."/>
            <person name="Ge C."/>
            <person name="Shi H."/>
            <person name="Pan Z."/>
            <person name="Liu X."/>
        </authorList>
    </citation>
    <scope>NUCLEOTIDE SEQUENCE [LARGE SCALE GENOMIC DNA]</scope>
    <source>
        <strain evidence="3">JCM 11544</strain>
    </source>
</reference>
<feature type="domain" description="Helicase HerA central" evidence="1">
    <location>
        <begin position="140"/>
        <end position="331"/>
    </location>
</feature>
<evidence type="ECO:0000313" key="2">
    <source>
        <dbReference type="EMBL" id="KON83379.1"/>
    </source>
</evidence>
<comment type="caution">
    <text evidence="2">The sequence shown here is derived from an EMBL/GenBank/DDBJ whole genome shotgun (WGS) entry which is preliminary data.</text>
</comment>
<sequence length="626" mass="71653">MESPKKTLGVITSVEGDVSQVGMYSMSNDAEFIWYGEILTGPKIGAYLTINQNEIKIIATVSIEKVIDQQNSIKSSEFDNRYSKNSINRIISLKTKGVIEAGKFKVTSQYVPMIGNEVTLTTLDELKIIYGIENNEPTIKLGKSILENQPIQLSINKFFASHIGIFGNTGSGKSNTLHKLYLELFRSDFYEQIKQKSQFFVMDFNGEYSSTNSDDSTRKGIFGVEIENKEIYEINTRDSIRGRKLPVERKYIFDADILAILFDARPATQVPFLRSSIKEFNEKLLTAHFDFGAYTTGTLKKILTSGSSTNQDSFQDWVDTAKKYLRNKDLFSELDQIRQINGNYKIDTPEIWFNSGSNEGITPEKLGKSGISKISEELKKLFNSLRSTPIHQLQMFLEFQKVHRTAWGKVNREHLNPLFNRIISSLQSLEKVIEVKERAIEDYKMMNVISLVHSNQEITRLIPMLLSKMIYDEQKSLVSGKSVHQTKHLIIDEAHNILNSEYRNNGDDWQDYRLSVFEEIIKEGRKFGFYLTLSSQRPADISPTILSQTHNYLIHRLVNEQDLRMLENTMPTLDKSSYQMIPCLGQGEAIITGNAMSVPVFVKIDKEELLRPTSDDIKLTDLWRRP</sequence>
<dbReference type="Proteomes" id="UP000037405">
    <property type="component" value="Unassembled WGS sequence"/>
</dbReference>
<dbReference type="Pfam" id="PF01935">
    <property type="entry name" value="DUF87"/>
    <property type="match status" value="1"/>
</dbReference>
<dbReference type="InterPro" id="IPR027417">
    <property type="entry name" value="P-loop_NTPase"/>
</dbReference>
<proteinExistence type="predicted"/>
<evidence type="ECO:0000259" key="1">
    <source>
        <dbReference type="Pfam" id="PF01935"/>
    </source>
</evidence>
<dbReference type="RefSeq" id="WP_053429433.1">
    <property type="nucleotide sequence ID" value="NZ_LGUE01000006.1"/>
</dbReference>
<keyword evidence="2" id="KW-0378">Hydrolase</keyword>
<dbReference type="PANTHER" id="PTHR42957">
    <property type="entry name" value="HELICASE MJ1565-RELATED"/>
    <property type="match status" value="1"/>
</dbReference>
<dbReference type="PANTHER" id="PTHR42957:SF1">
    <property type="entry name" value="HELICASE MJ1565-RELATED"/>
    <property type="match status" value="1"/>
</dbReference>
<protein>
    <submittedName>
        <fullName evidence="2">Bipolar DNA helicase</fullName>
    </submittedName>
</protein>
<dbReference type="GO" id="GO:0004386">
    <property type="term" value="F:helicase activity"/>
    <property type="evidence" value="ECO:0007669"/>
    <property type="project" value="UniProtKB-KW"/>
</dbReference>
<keyword evidence="3" id="KW-1185">Reference proteome</keyword>
<accession>A0A0M0G0P7</accession>
<dbReference type="InterPro" id="IPR008571">
    <property type="entry name" value="HerA-like"/>
</dbReference>
<keyword evidence="2" id="KW-0347">Helicase</keyword>
<dbReference type="InterPro" id="IPR002789">
    <property type="entry name" value="HerA_central"/>
</dbReference>
<dbReference type="SUPFAM" id="SSF52540">
    <property type="entry name" value="P-loop containing nucleoside triphosphate hydrolases"/>
    <property type="match status" value="1"/>
</dbReference>
<dbReference type="Gene3D" id="3.40.50.300">
    <property type="entry name" value="P-loop containing nucleotide triphosphate hydrolases"/>
    <property type="match status" value="2"/>
</dbReference>
<organism evidence="2 3">
    <name type="scientific">Rossellomorea marisflavi</name>
    <dbReference type="NCBI Taxonomy" id="189381"/>
    <lineage>
        <taxon>Bacteria</taxon>
        <taxon>Bacillati</taxon>
        <taxon>Bacillota</taxon>
        <taxon>Bacilli</taxon>
        <taxon>Bacillales</taxon>
        <taxon>Bacillaceae</taxon>
        <taxon>Rossellomorea</taxon>
    </lineage>
</organism>
<gene>
    <name evidence="2" type="ORF">AF331_17960</name>
</gene>
<dbReference type="OrthoDB" id="9806951at2"/>
<dbReference type="PATRIC" id="fig|189381.12.peg.3916"/>
<dbReference type="EMBL" id="LGUE01000006">
    <property type="protein sequence ID" value="KON83379.1"/>
    <property type="molecule type" value="Genomic_DNA"/>
</dbReference>
<name>A0A0M0G0P7_9BACI</name>
<keyword evidence="2" id="KW-0067">ATP-binding</keyword>
<keyword evidence="2" id="KW-0547">Nucleotide-binding</keyword>